<comment type="caution">
    <text evidence="2">The sequence shown here is derived from an EMBL/GenBank/DDBJ whole genome shotgun (WGS) entry which is preliminary data.</text>
</comment>
<protein>
    <submittedName>
        <fullName evidence="2">Uncharacterized protein</fullName>
    </submittedName>
</protein>
<proteinExistence type="predicted"/>
<dbReference type="Proteomes" id="UP000198287">
    <property type="component" value="Unassembled WGS sequence"/>
</dbReference>
<dbReference type="OrthoDB" id="125004at2759"/>
<dbReference type="AlphaFoldDB" id="A0A226DVE6"/>
<keyword evidence="1" id="KW-0472">Membrane</keyword>
<accession>A0A226DVE6</accession>
<keyword evidence="1" id="KW-1133">Transmembrane helix</keyword>
<dbReference type="EMBL" id="LNIX01000011">
    <property type="protein sequence ID" value="OXA48671.1"/>
    <property type="molecule type" value="Genomic_DNA"/>
</dbReference>
<evidence type="ECO:0000313" key="2">
    <source>
        <dbReference type="EMBL" id="OXA48671.1"/>
    </source>
</evidence>
<reference evidence="2 3" key="1">
    <citation type="submission" date="2015-12" db="EMBL/GenBank/DDBJ databases">
        <title>The genome of Folsomia candida.</title>
        <authorList>
            <person name="Faddeeva A."/>
            <person name="Derks M.F."/>
            <person name="Anvar Y."/>
            <person name="Smit S."/>
            <person name="Van Straalen N."/>
            <person name="Roelofs D."/>
        </authorList>
    </citation>
    <scope>NUCLEOTIDE SEQUENCE [LARGE SCALE GENOMIC DNA]</scope>
    <source>
        <strain evidence="2 3">VU population</strain>
        <tissue evidence="2">Whole body</tissue>
    </source>
</reference>
<organism evidence="2 3">
    <name type="scientific">Folsomia candida</name>
    <name type="common">Springtail</name>
    <dbReference type="NCBI Taxonomy" id="158441"/>
    <lineage>
        <taxon>Eukaryota</taxon>
        <taxon>Metazoa</taxon>
        <taxon>Ecdysozoa</taxon>
        <taxon>Arthropoda</taxon>
        <taxon>Hexapoda</taxon>
        <taxon>Collembola</taxon>
        <taxon>Entomobryomorpha</taxon>
        <taxon>Isotomoidea</taxon>
        <taxon>Isotomidae</taxon>
        <taxon>Proisotominae</taxon>
        <taxon>Folsomia</taxon>
    </lineage>
</organism>
<evidence type="ECO:0000313" key="3">
    <source>
        <dbReference type="Proteomes" id="UP000198287"/>
    </source>
</evidence>
<feature type="transmembrane region" description="Helical" evidence="1">
    <location>
        <begin position="6"/>
        <end position="23"/>
    </location>
</feature>
<keyword evidence="3" id="KW-1185">Reference proteome</keyword>
<sequence>METNSLDLAVCIVSILGTLYCIMPQLRTFKAALNLTADQEQLCKTFTWITISEYVAMAVYIAVDLIGAGIVTETGARDDLEQSERFVTWTDEKPTAEFGRNKS</sequence>
<evidence type="ECO:0000256" key="1">
    <source>
        <dbReference type="SAM" id="Phobius"/>
    </source>
</evidence>
<name>A0A226DVE6_FOLCA</name>
<keyword evidence="1" id="KW-0812">Transmembrane</keyword>
<gene>
    <name evidence="2" type="ORF">Fcan01_16177</name>
</gene>